<keyword evidence="1" id="KW-0863">Zinc-finger</keyword>
<reference evidence="3 4" key="1">
    <citation type="submission" date="2015-08" db="EMBL/GenBank/DDBJ databases">
        <title>Ancestral chromatin configuration constrains chromatin evolution on differentiating sex chromosomes in Drosophila.</title>
        <authorList>
            <person name="Zhou Q."/>
            <person name="Bachtrog D."/>
        </authorList>
    </citation>
    <scope>NUCLEOTIDE SEQUENCE [LARGE SCALE GENOMIC DNA]</scope>
    <source>
        <tissue evidence="3">Whole larvae</tissue>
    </source>
</reference>
<evidence type="ECO:0000313" key="3">
    <source>
        <dbReference type="EMBL" id="ALC47024.1"/>
    </source>
</evidence>
<evidence type="ECO:0000256" key="1">
    <source>
        <dbReference type="PROSITE-ProRule" id="PRU01263"/>
    </source>
</evidence>
<evidence type="ECO:0000259" key="2">
    <source>
        <dbReference type="PROSITE" id="PS51915"/>
    </source>
</evidence>
<keyword evidence="4" id="KW-1185">Reference proteome</keyword>
<proteinExistence type="predicted"/>
<dbReference type="GO" id="GO:0005634">
    <property type="term" value="C:nucleus"/>
    <property type="evidence" value="ECO:0007669"/>
    <property type="project" value="InterPro"/>
</dbReference>
<dbReference type="Proteomes" id="UP000494163">
    <property type="component" value="Chromosome 3R"/>
</dbReference>
<feature type="binding site" evidence="1">
    <location>
        <position position="47"/>
    </location>
    <ligand>
        <name>Zn(2+)</name>
        <dbReference type="ChEBI" id="CHEBI:29105"/>
    </ligand>
</feature>
<feature type="binding site" evidence="1">
    <location>
        <position position="44"/>
    </location>
    <ligand>
        <name>Zn(2+)</name>
        <dbReference type="ChEBI" id="CHEBI:29105"/>
    </ligand>
</feature>
<feature type="binding site" evidence="1">
    <location>
        <position position="7"/>
    </location>
    <ligand>
        <name>Zn(2+)</name>
        <dbReference type="ChEBI" id="CHEBI:29105"/>
    </ligand>
</feature>
<dbReference type="Gene3D" id="3.40.1800.20">
    <property type="match status" value="1"/>
</dbReference>
<dbReference type="EMBL" id="CP012526">
    <property type="protein sequence ID" value="ALC47024.1"/>
    <property type="molecule type" value="Genomic_DNA"/>
</dbReference>
<dbReference type="OrthoDB" id="7764603at2759"/>
<dbReference type="SMART" id="SM00868">
    <property type="entry name" value="zf-AD"/>
    <property type="match status" value="1"/>
</dbReference>
<gene>
    <name evidence="3" type="ORF">Dbus_chr3Rg1774</name>
</gene>
<keyword evidence="1" id="KW-0479">Metal-binding</keyword>
<feature type="binding site" evidence="1">
    <location>
        <position position="4"/>
    </location>
    <ligand>
        <name>Zn(2+)</name>
        <dbReference type="ChEBI" id="CHEBI:29105"/>
    </ligand>
</feature>
<dbReference type="PROSITE" id="PS51915">
    <property type="entry name" value="ZAD"/>
    <property type="match status" value="1"/>
</dbReference>
<dbReference type="InterPro" id="IPR012934">
    <property type="entry name" value="Znf_AD"/>
</dbReference>
<evidence type="ECO:0000313" key="4">
    <source>
        <dbReference type="Proteomes" id="UP000494163"/>
    </source>
</evidence>
<dbReference type="SUPFAM" id="SSF57716">
    <property type="entry name" value="Glucocorticoid receptor-like (DNA-binding domain)"/>
    <property type="match status" value="1"/>
</dbReference>
<dbReference type="AlphaFoldDB" id="A0A0M5J552"/>
<feature type="domain" description="ZAD" evidence="2">
    <location>
        <begin position="2"/>
        <end position="71"/>
    </location>
</feature>
<accession>A0A0M5J552</accession>
<sequence>MTFCRLCLAKDGNFLAFNSPVALRIMTCTGVEVDTNDALPQLLCHTCRLRIEEFYHYRKRCQAVDRHLRRLKRQGRLNSDCPAKDLYAVDEEDEINLKDVVQCKLTACYESNAKWRKQAGKQIRTEMDAYKKELLAMCRQQVREEIEQETREEMEKMLLAKARKECRLSILDDVFYELETFFVNKRNQTLREEIYVPTACEADPENDTTTMDEDMENNEVPEPLAEYTGLEPNITAKPSTPMKTIPMVEINMNNGVHLRHLRDDMHSSILPTLQATNTLTSPKVKTARALPNRRKTIHFSNPICRKHSLKNKHRSSFFIESDCVKCRLRNGQAKPTTP</sequence>
<keyword evidence="1" id="KW-0862">Zinc</keyword>
<dbReference type="GO" id="GO:0008270">
    <property type="term" value="F:zinc ion binding"/>
    <property type="evidence" value="ECO:0007669"/>
    <property type="project" value="UniProtKB-UniRule"/>
</dbReference>
<name>A0A0M5J552_DROBS</name>
<dbReference type="Pfam" id="PF07776">
    <property type="entry name" value="zf-AD"/>
    <property type="match status" value="1"/>
</dbReference>
<dbReference type="STRING" id="30019.A0A0M5J552"/>
<organism evidence="3 4">
    <name type="scientific">Drosophila busckii</name>
    <name type="common">Fruit fly</name>
    <dbReference type="NCBI Taxonomy" id="30019"/>
    <lineage>
        <taxon>Eukaryota</taxon>
        <taxon>Metazoa</taxon>
        <taxon>Ecdysozoa</taxon>
        <taxon>Arthropoda</taxon>
        <taxon>Hexapoda</taxon>
        <taxon>Insecta</taxon>
        <taxon>Pterygota</taxon>
        <taxon>Neoptera</taxon>
        <taxon>Endopterygota</taxon>
        <taxon>Diptera</taxon>
        <taxon>Brachycera</taxon>
        <taxon>Muscomorpha</taxon>
        <taxon>Ephydroidea</taxon>
        <taxon>Drosophilidae</taxon>
        <taxon>Drosophila</taxon>
    </lineage>
</organism>
<protein>
    <submittedName>
        <fullName evidence="3">CG31457</fullName>
    </submittedName>
</protein>